<dbReference type="PANTHER" id="PTHR33121:SF70">
    <property type="entry name" value="SIGNALING PROTEIN YKOW"/>
    <property type="match status" value="1"/>
</dbReference>
<gene>
    <name evidence="4" type="ORF">RBH19_03700</name>
</gene>
<proteinExistence type="predicted"/>
<dbReference type="SMART" id="SM00052">
    <property type="entry name" value="EAL"/>
    <property type="match status" value="1"/>
</dbReference>
<dbReference type="InterPro" id="IPR013587">
    <property type="entry name" value="Nitrate/nitrite_sensing"/>
</dbReference>
<dbReference type="CDD" id="cd01949">
    <property type="entry name" value="GGDEF"/>
    <property type="match status" value="1"/>
</dbReference>
<feature type="transmembrane region" description="Helical" evidence="1">
    <location>
        <begin position="48"/>
        <end position="71"/>
    </location>
</feature>
<evidence type="ECO:0000256" key="1">
    <source>
        <dbReference type="SAM" id="Phobius"/>
    </source>
</evidence>
<dbReference type="SUPFAM" id="SSF141868">
    <property type="entry name" value="EAL domain-like"/>
    <property type="match status" value="1"/>
</dbReference>
<protein>
    <submittedName>
        <fullName evidence="4">EAL domain-containing protein</fullName>
    </submittedName>
</protein>
<evidence type="ECO:0000259" key="3">
    <source>
        <dbReference type="PROSITE" id="PS50887"/>
    </source>
</evidence>
<dbReference type="PROSITE" id="PS50887">
    <property type="entry name" value="GGDEF"/>
    <property type="match status" value="1"/>
</dbReference>
<dbReference type="PROSITE" id="PS50883">
    <property type="entry name" value="EAL"/>
    <property type="match status" value="1"/>
</dbReference>
<feature type="domain" description="EAL" evidence="2">
    <location>
        <begin position="570"/>
        <end position="824"/>
    </location>
</feature>
<dbReference type="Pfam" id="PF08376">
    <property type="entry name" value="NIT"/>
    <property type="match status" value="1"/>
</dbReference>
<dbReference type="CDD" id="cd01948">
    <property type="entry name" value="EAL"/>
    <property type="match status" value="1"/>
</dbReference>
<keyword evidence="1" id="KW-0472">Membrane</keyword>
<organism evidence="4 5">
    <name type="scientific">Natronospira bacteriovora</name>
    <dbReference type="NCBI Taxonomy" id="3069753"/>
    <lineage>
        <taxon>Bacteria</taxon>
        <taxon>Pseudomonadati</taxon>
        <taxon>Pseudomonadota</taxon>
        <taxon>Gammaproteobacteria</taxon>
        <taxon>Natronospirales</taxon>
        <taxon>Natronospiraceae</taxon>
        <taxon>Natronospira</taxon>
    </lineage>
</organism>
<dbReference type="SMART" id="SM00267">
    <property type="entry name" value="GGDEF"/>
    <property type="match status" value="1"/>
</dbReference>
<sequence length="834" mass="93179">MDSASGTLRMAVAAVQARQARVQRGLKQHFENARDWLREQPAPAFRHLLFWIIVAVAIPTTAWFLTAAWIAHDRYQTVRSMNYTGQLADFALAGNRLIHALQLERSLSAAHLVEGDPFFSVRLAEARQETSRHMRQVQHQMLNLPAAPLTRQLDNCMQEVRGVEERLQSLRHNINLGHLTVMEGVDGLSIVIEDIHACLSVVEQASNESAITQRLRTLRAFAAYKDFADLERSYGTALLAAGIPDPGVYRQFLHHAELQAPYARRILTEQDSGLEKALGYVHDSEVEQRLHDLRTVMTQAIDGRSDANRNALPVPEVWFAVASDRLEALHQAERMLMDKLSSTVAGIDASARQDLQRVLAAFGVTALAVPLLSLGIAAGVGRRIRLERRQNRNIRFLATRDFLTGLYNRRRFDEVARRVIAKARRYDRKAALLIIDLHRFTDINHIWGEAVGDAVLRETASRLKVVAGRHALIARTYGDEFSILLPDCNDHVEAEVQARQIMAVFSAPFDLEHRSINIQASGGGAVFPDDGSDQEEMMVAARLARDVAKESSSDSFHFFSAGMYERFEYQVVIEEGLKQALSNKEFEVYYQPRLRLPDQKLVAVEALVRWNHPALGQVNPEDFVPVAEANGSIVRIGRWVLEEACRRAVDWQRDGLPDLRVSVNLSAVQFHQSDIIADVTRALEKSGLPADRLELELTETAVMADIDQSAEILLKLRELGVMLSIDDFGTGYSSLSYLQRFPVQQLKLDKSFVHGLPQDADAVAIARTIINLSQGLNREVVAEGVENAEQAQFLSEAGCKEGQGYYFSKPLTARELSAFASEKSNLPAESGSGY</sequence>
<name>A0ABU0W4S7_9GAMM</name>
<dbReference type="Pfam" id="PF00563">
    <property type="entry name" value="EAL"/>
    <property type="match status" value="1"/>
</dbReference>
<dbReference type="InterPro" id="IPR035919">
    <property type="entry name" value="EAL_sf"/>
</dbReference>
<keyword evidence="1" id="KW-0812">Transmembrane</keyword>
<dbReference type="InterPro" id="IPR029787">
    <property type="entry name" value="Nucleotide_cyclase"/>
</dbReference>
<evidence type="ECO:0000313" key="4">
    <source>
        <dbReference type="EMBL" id="MDQ2068972.1"/>
    </source>
</evidence>
<dbReference type="RefSeq" id="WP_306727467.1">
    <property type="nucleotide sequence ID" value="NZ_JAVDDT010000002.1"/>
</dbReference>
<dbReference type="PANTHER" id="PTHR33121">
    <property type="entry name" value="CYCLIC DI-GMP PHOSPHODIESTERASE PDEF"/>
    <property type="match status" value="1"/>
</dbReference>
<dbReference type="NCBIfam" id="TIGR00254">
    <property type="entry name" value="GGDEF"/>
    <property type="match status" value="1"/>
</dbReference>
<dbReference type="SUPFAM" id="SSF55073">
    <property type="entry name" value="Nucleotide cyclase"/>
    <property type="match status" value="1"/>
</dbReference>
<reference evidence="4 5" key="1">
    <citation type="submission" date="2023-08" db="EMBL/GenBank/DDBJ databases">
        <title>Whole-genome sequencing of halo(alkali)philic microorganisms from hypersaline lakes.</title>
        <authorList>
            <person name="Sorokin D.Y."/>
            <person name="Abbas B."/>
            <person name="Merkel A.Y."/>
        </authorList>
    </citation>
    <scope>NUCLEOTIDE SEQUENCE [LARGE SCALE GENOMIC DNA]</scope>
    <source>
        <strain evidence="4 5">AB-CW4</strain>
    </source>
</reference>
<dbReference type="InterPro" id="IPR001633">
    <property type="entry name" value="EAL_dom"/>
</dbReference>
<feature type="domain" description="GGDEF" evidence="3">
    <location>
        <begin position="428"/>
        <end position="561"/>
    </location>
</feature>
<accession>A0ABU0W4S7</accession>
<keyword evidence="5" id="KW-1185">Reference proteome</keyword>
<dbReference type="Gene3D" id="3.30.70.270">
    <property type="match status" value="1"/>
</dbReference>
<dbReference type="Proteomes" id="UP001239019">
    <property type="component" value="Unassembled WGS sequence"/>
</dbReference>
<dbReference type="Gene3D" id="3.20.20.450">
    <property type="entry name" value="EAL domain"/>
    <property type="match status" value="1"/>
</dbReference>
<evidence type="ECO:0000259" key="2">
    <source>
        <dbReference type="PROSITE" id="PS50883"/>
    </source>
</evidence>
<dbReference type="EMBL" id="JAVDDT010000002">
    <property type="protein sequence ID" value="MDQ2068972.1"/>
    <property type="molecule type" value="Genomic_DNA"/>
</dbReference>
<dbReference type="Pfam" id="PF00990">
    <property type="entry name" value="GGDEF"/>
    <property type="match status" value="1"/>
</dbReference>
<feature type="transmembrane region" description="Helical" evidence="1">
    <location>
        <begin position="358"/>
        <end position="380"/>
    </location>
</feature>
<dbReference type="InterPro" id="IPR000160">
    <property type="entry name" value="GGDEF_dom"/>
</dbReference>
<dbReference type="InterPro" id="IPR050706">
    <property type="entry name" value="Cyclic-di-GMP_PDE-like"/>
</dbReference>
<comment type="caution">
    <text evidence="4">The sequence shown here is derived from an EMBL/GenBank/DDBJ whole genome shotgun (WGS) entry which is preliminary data.</text>
</comment>
<keyword evidence="1" id="KW-1133">Transmembrane helix</keyword>
<dbReference type="InterPro" id="IPR043128">
    <property type="entry name" value="Rev_trsase/Diguanyl_cyclase"/>
</dbReference>
<evidence type="ECO:0000313" key="5">
    <source>
        <dbReference type="Proteomes" id="UP001239019"/>
    </source>
</evidence>